<dbReference type="AlphaFoldDB" id="A0A6M0CP65"/>
<gene>
    <name evidence="1" type="ORF">GWK10_10585</name>
</gene>
<keyword evidence="2" id="KW-1185">Reference proteome</keyword>
<organism evidence="1 2">
    <name type="scientific">Spongiivirga citrea</name>
    <dbReference type="NCBI Taxonomy" id="1481457"/>
    <lineage>
        <taxon>Bacteria</taxon>
        <taxon>Pseudomonadati</taxon>
        <taxon>Bacteroidota</taxon>
        <taxon>Flavobacteriia</taxon>
        <taxon>Flavobacteriales</taxon>
        <taxon>Flavobacteriaceae</taxon>
        <taxon>Spongiivirga</taxon>
    </lineage>
</organism>
<reference evidence="1 2" key="1">
    <citation type="submission" date="2020-01" db="EMBL/GenBank/DDBJ databases">
        <title>Spongiivirga citrea KCTC 32990T.</title>
        <authorList>
            <person name="Wang G."/>
        </authorList>
    </citation>
    <scope>NUCLEOTIDE SEQUENCE [LARGE SCALE GENOMIC DNA]</scope>
    <source>
        <strain evidence="1 2">KCTC 32990</strain>
    </source>
</reference>
<comment type="caution">
    <text evidence="1">The sequence shown here is derived from an EMBL/GenBank/DDBJ whole genome shotgun (WGS) entry which is preliminary data.</text>
</comment>
<evidence type="ECO:0000313" key="2">
    <source>
        <dbReference type="Proteomes" id="UP000474296"/>
    </source>
</evidence>
<evidence type="ECO:0000313" key="1">
    <source>
        <dbReference type="EMBL" id="NER17659.1"/>
    </source>
</evidence>
<dbReference type="EMBL" id="JAABOQ010000004">
    <property type="protein sequence ID" value="NER17659.1"/>
    <property type="molecule type" value="Genomic_DNA"/>
</dbReference>
<protein>
    <submittedName>
        <fullName evidence="1">Uncharacterized protein</fullName>
    </submittedName>
</protein>
<dbReference type="RefSeq" id="WP_164032336.1">
    <property type="nucleotide sequence ID" value="NZ_JAABOQ010000004.1"/>
</dbReference>
<accession>A0A6M0CP65</accession>
<proteinExistence type="predicted"/>
<sequence>MRKVALFILLIIAGVIIIGSGKPTSTGEITFQDVLEVIELKKNGQDSTQKVFYFTQEEVVTLGFNAKKYLPKNFDPFLIEKDSEVKKEVNIEEEEVIEFNFSTEDYLHQGFDQHAAVIP</sequence>
<dbReference type="Proteomes" id="UP000474296">
    <property type="component" value="Unassembled WGS sequence"/>
</dbReference>
<name>A0A6M0CP65_9FLAO</name>